<dbReference type="EMBL" id="BQNB010010713">
    <property type="protein sequence ID" value="GJS80982.1"/>
    <property type="molecule type" value="Genomic_DNA"/>
</dbReference>
<evidence type="ECO:0000313" key="2">
    <source>
        <dbReference type="Proteomes" id="UP001151760"/>
    </source>
</evidence>
<accession>A0ABQ4YVS9</accession>
<proteinExistence type="predicted"/>
<reference evidence="1" key="2">
    <citation type="submission" date="2022-01" db="EMBL/GenBank/DDBJ databases">
        <authorList>
            <person name="Yamashiro T."/>
            <person name="Shiraishi A."/>
            <person name="Satake H."/>
            <person name="Nakayama K."/>
        </authorList>
    </citation>
    <scope>NUCLEOTIDE SEQUENCE</scope>
</reference>
<evidence type="ECO:0008006" key="3">
    <source>
        <dbReference type="Google" id="ProtNLM"/>
    </source>
</evidence>
<dbReference type="Proteomes" id="UP001151760">
    <property type="component" value="Unassembled WGS sequence"/>
</dbReference>
<protein>
    <recommendedName>
        <fullName evidence="3">Copia protein</fullName>
    </recommendedName>
</protein>
<evidence type="ECO:0000313" key="1">
    <source>
        <dbReference type="EMBL" id="GJS80982.1"/>
    </source>
</evidence>
<sequence>MDVAISTTEAEYVSARKACQQALWLKQALIDYDTRLDDVPVICDNKGAIDLSEIMSQILQAELRQTLRYIPKLSNESSTPRDLIDTFRNLESRGIREGRVVHPSYSKQYHIKIMFNAIKFHHVYNIDEPIFPIFL</sequence>
<keyword evidence="2" id="KW-1185">Reference proteome</keyword>
<organism evidence="1 2">
    <name type="scientific">Tanacetum coccineum</name>
    <dbReference type="NCBI Taxonomy" id="301880"/>
    <lineage>
        <taxon>Eukaryota</taxon>
        <taxon>Viridiplantae</taxon>
        <taxon>Streptophyta</taxon>
        <taxon>Embryophyta</taxon>
        <taxon>Tracheophyta</taxon>
        <taxon>Spermatophyta</taxon>
        <taxon>Magnoliopsida</taxon>
        <taxon>eudicotyledons</taxon>
        <taxon>Gunneridae</taxon>
        <taxon>Pentapetalae</taxon>
        <taxon>asterids</taxon>
        <taxon>campanulids</taxon>
        <taxon>Asterales</taxon>
        <taxon>Asteraceae</taxon>
        <taxon>Asteroideae</taxon>
        <taxon>Anthemideae</taxon>
        <taxon>Anthemidinae</taxon>
        <taxon>Tanacetum</taxon>
    </lineage>
</organism>
<reference evidence="1" key="1">
    <citation type="journal article" date="2022" name="Int. J. Mol. Sci.">
        <title>Draft Genome of Tanacetum Coccineum: Genomic Comparison of Closely Related Tanacetum-Family Plants.</title>
        <authorList>
            <person name="Yamashiro T."/>
            <person name="Shiraishi A."/>
            <person name="Nakayama K."/>
            <person name="Satake H."/>
        </authorList>
    </citation>
    <scope>NUCLEOTIDE SEQUENCE</scope>
</reference>
<name>A0ABQ4YVS9_9ASTR</name>
<comment type="caution">
    <text evidence="1">The sequence shown here is derived from an EMBL/GenBank/DDBJ whole genome shotgun (WGS) entry which is preliminary data.</text>
</comment>
<gene>
    <name evidence="1" type="ORF">Tco_0747523</name>
</gene>